<dbReference type="InterPro" id="IPR001245">
    <property type="entry name" value="Ser-Thr/Tyr_kinase_cat_dom"/>
</dbReference>
<evidence type="ECO:0000256" key="7">
    <source>
        <dbReference type="ARBA" id="ARBA00022989"/>
    </source>
</evidence>
<feature type="transmembrane region" description="Helical" evidence="16">
    <location>
        <begin position="484"/>
        <end position="509"/>
    </location>
</feature>
<dbReference type="GO" id="GO:0009653">
    <property type="term" value="P:anatomical structure morphogenesis"/>
    <property type="evidence" value="ECO:0007669"/>
    <property type="project" value="UniProtKB-ARBA"/>
</dbReference>
<dbReference type="InterPro" id="IPR003599">
    <property type="entry name" value="Ig_sub"/>
</dbReference>
<dbReference type="GO" id="GO:0004714">
    <property type="term" value="F:transmembrane receptor protein tyrosine kinase activity"/>
    <property type="evidence" value="ECO:0007669"/>
    <property type="project" value="UniProtKB-EC"/>
</dbReference>
<dbReference type="FunFam" id="2.60.40.10:FF:001689">
    <property type="entry name" value="Myoblast growth factor receptor egl-15"/>
    <property type="match status" value="1"/>
</dbReference>
<keyword evidence="12" id="KW-0393">Immunoglobulin domain</keyword>
<evidence type="ECO:0000256" key="1">
    <source>
        <dbReference type="ARBA" id="ARBA00004167"/>
    </source>
</evidence>
<dbReference type="SMART" id="SM00408">
    <property type="entry name" value="IGc2"/>
    <property type="match status" value="3"/>
</dbReference>
<evidence type="ECO:0000256" key="14">
    <source>
        <dbReference type="PROSITE-ProRule" id="PRU10141"/>
    </source>
</evidence>
<protein>
    <recommendedName>
        <fullName evidence="2">receptor protein-tyrosine kinase</fullName>
        <ecNumber evidence="2">2.7.10.1</ecNumber>
    </recommendedName>
</protein>
<dbReference type="Pfam" id="PF07714">
    <property type="entry name" value="PK_Tyr_Ser-Thr"/>
    <property type="match status" value="1"/>
</dbReference>
<dbReference type="SUPFAM" id="SSF48726">
    <property type="entry name" value="Immunoglobulin"/>
    <property type="match status" value="3"/>
</dbReference>
<dbReference type="PROSITE" id="PS00107">
    <property type="entry name" value="PROTEIN_KINASE_ATP"/>
    <property type="match status" value="1"/>
</dbReference>
<evidence type="ECO:0000256" key="16">
    <source>
        <dbReference type="SAM" id="Phobius"/>
    </source>
</evidence>
<feature type="region of interest" description="Disordered" evidence="15">
    <location>
        <begin position="195"/>
        <end position="268"/>
    </location>
</feature>
<evidence type="ECO:0000256" key="10">
    <source>
        <dbReference type="ARBA" id="ARBA00023170"/>
    </source>
</evidence>
<feature type="compositionally biased region" description="Low complexity" evidence="15">
    <location>
        <begin position="219"/>
        <end position="231"/>
    </location>
</feature>
<organism evidence="19 20">
    <name type="scientific">Parelaphostrongylus tenuis</name>
    <name type="common">Meningeal worm</name>
    <dbReference type="NCBI Taxonomy" id="148309"/>
    <lineage>
        <taxon>Eukaryota</taxon>
        <taxon>Metazoa</taxon>
        <taxon>Ecdysozoa</taxon>
        <taxon>Nematoda</taxon>
        <taxon>Chromadorea</taxon>
        <taxon>Rhabditida</taxon>
        <taxon>Rhabditina</taxon>
        <taxon>Rhabditomorpha</taxon>
        <taxon>Strongyloidea</taxon>
        <taxon>Metastrongylidae</taxon>
        <taxon>Parelaphostrongylus</taxon>
    </lineage>
</organism>
<dbReference type="Pfam" id="PF07679">
    <property type="entry name" value="I-set"/>
    <property type="match status" value="3"/>
</dbReference>
<evidence type="ECO:0000256" key="5">
    <source>
        <dbReference type="ARBA" id="ARBA00022741"/>
    </source>
</evidence>
<keyword evidence="4" id="KW-0732">Signal</keyword>
<dbReference type="InterPro" id="IPR013098">
    <property type="entry name" value="Ig_I-set"/>
</dbReference>
<dbReference type="FunFam" id="3.30.200.20:FF:000698">
    <property type="entry name" value="Myoblast growth factor receptor egl-15"/>
    <property type="match status" value="1"/>
</dbReference>
<dbReference type="InterPro" id="IPR000719">
    <property type="entry name" value="Prot_kinase_dom"/>
</dbReference>
<sequence length="1187" mass="133215">MSKSPLEVKWYRNGELLNKDAFGHRFRENKKHMTLDIKAVEVSDQGMWTCKVSNHLGKIDRNFTVEIIDFCDYFAMRSGAAFALPPASIPMECICLWQITNDKERHDIDYSIATTTTCNKYASRIEKRARKSRKDPVACLDPPCDMFGVPLLMITTSTALRTTTLTSLTSRIATVPSTTKVTARPSAHVHATLVKDDNADEHDDEASTSTLREVKQQRPISSISTTSSVPSYKRRVMEKEVNYEPPPPEVKPAFKDGDETSRSLASPAGRTVKLSCRASGYPEPRVVWHKNGAIITEASPRMTGADFKIRKGMLEVEDAAESDSGKYMCEVFNSLGTIRRTFNVTIINRMRGPPIIVPNILVNQTVNVNGTAVFNCRVVSDLTPYIFWVRIDRVNGSLHYYNETAKEYMFKYTEMDAIENANVVTNDDESTLTIVNVTLEDQGIYACITGNSLGSVLANATLTVNEFLGMVLLTGNPEPEYSTWSILLLLLIVMLLSLMLSLCVAYYVCFRITKKHRDLEDRAVLMPKKKKVVVTHKPYPDEKDGCSDLPSTYQVQIVEQAPTSKGRRPRLSSDLTLLSDYEIDPDPQWEIDRSRLQLVDILGEGAFGEVWRANLHPDKNDQDSPQEDIPVAVKKLKSSAHEKELIDLVSEMETFKIIGRHDNLLRLIGCCTGSGPLYVVLELCKYGNLRDFLRIHRPREENQETVTKQGEEVSDYLEPRKWSDKCDNKVVIHNITHKHLVHFAWQIAKGMEFMANKKIIHRDLAARNVLVTENFVMKISDFGLSRDVHCNDYYRKKGNGRLPIKWMALEALDSHMYTVESDVWSYGILLWEIMTMGGTPYPTIAMPQLYSVLKGGYRMEAPQKCPGEIYDLMVSCWQEKREKRPTFKMIVDYLDWMLQDADSETIFDDIDGAPPPPSSDSSLGRKLRTRPLSAPVFLPSDPQHTICDENIDGGVSALVMGEGAEESDVMQSSDHEHQYCNQPSELSATTSRLVRQQTDPDSAIVHVDEEPDYSVPRAVAEVAAPSVDSAIGSPSWIAPELSKHSHYSVPFLGELGAARVESTYMDVLGHRTTPTRFPFPPTGSLIDSPLIFSDSDHFGKRRQSSTCLGTINQGFLPSPNAFTSAHLTRRLSTTSHCSSGRGGSSLLSSIDGNENGIAAFCRFEYAPRLYVEHHLHPTELKTSIIDM</sequence>
<keyword evidence="7 16" id="KW-1133">Transmembrane helix</keyword>
<dbReference type="SMART" id="SM00409">
    <property type="entry name" value="IG"/>
    <property type="match status" value="3"/>
</dbReference>
<evidence type="ECO:0000256" key="9">
    <source>
        <dbReference type="ARBA" id="ARBA00023157"/>
    </source>
</evidence>
<feature type="domain" description="Ig-like" evidence="18">
    <location>
        <begin position="1"/>
        <end position="66"/>
    </location>
</feature>
<reference evidence="19" key="1">
    <citation type="submission" date="2021-06" db="EMBL/GenBank/DDBJ databases">
        <title>Parelaphostrongylus tenuis whole genome reference sequence.</title>
        <authorList>
            <person name="Garwood T.J."/>
            <person name="Larsen P.A."/>
            <person name="Fountain-Jones N.M."/>
            <person name="Garbe J.R."/>
            <person name="Macchietto M.G."/>
            <person name="Kania S.A."/>
            <person name="Gerhold R.W."/>
            <person name="Richards J.E."/>
            <person name="Wolf T.M."/>
        </authorList>
    </citation>
    <scope>NUCLEOTIDE SEQUENCE</scope>
    <source>
        <strain evidence="19">MNPRO001-30</strain>
        <tissue evidence="19">Meninges</tissue>
    </source>
</reference>
<comment type="catalytic activity">
    <reaction evidence="13">
        <text>L-tyrosyl-[protein] + ATP = O-phospho-L-tyrosyl-[protein] + ADP + H(+)</text>
        <dbReference type="Rhea" id="RHEA:10596"/>
        <dbReference type="Rhea" id="RHEA-COMP:10136"/>
        <dbReference type="Rhea" id="RHEA-COMP:20101"/>
        <dbReference type="ChEBI" id="CHEBI:15378"/>
        <dbReference type="ChEBI" id="CHEBI:30616"/>
        <dbReference type="ChEBI" id="CHEBI:46858"/>
        <dbReference type="ChEBI" id="CHEBI:61978"/>
        <dbReference type="ChEBI" id="CHEBI:456216"/>
        <dbReference type="EC" id="2.7.10.1"/>
    </reaction>
</comment>
<dbReference type="InterPro" id="IPR017441">
    <property type="entry name" value="Protein_kinase_ATP_BS"/>
</dbReference>
<dbReference type="InterPro" id="IPR050122">
    <property type="entry name" value="RTK"/>
</dbReference>
<keyword evidence="11" id="KW-0325">Glycoprotein</keyword>
<dbReference type="InterPro" id="IPR013783">
    <property type="entry name" value="Ig-like_fold"/>
</dbReference>
<evidence type="ECO:0000256" key="6">
    <source>
        <dbReference type="ARBA" id="ARBA00022840"/>
    </source>
</evidence>
<dbReference type="AlphaFoldDB" id="A0AAD5QE73"/>
<keyword evidence="8 16" id="KW-0472">Membrane</keyword>
<dbReference type="InterPro" id="IPR020635">
    <property type="entry name" value="Tyr_kinase_cat_dom"/>
</dbReference>
<dbReference type="InterPro" id="IPR008266">
    <property type="entry name" value="Tyr_kinase_AS"/>
</dbReference>
<feature type="region of interest" description="Disordered" evidence="15">
    <location>
        <begin position="907"/>
        <end position="926"/>
    </location>
</feature>
<evidence type="ECO:0000256" key="3">
    <source>
        <dbReference type="ARBA" id="ARBA00022692"/>
    </source>
</evidence>
<evidence type="ECO:0000256" key="13">
    <source>
        <dbReference type="ARBA" id="ARBA00051243"/>
    </source>
</evidence>
<dbReference type="PANTHER" id="PTHR24416">
    <property type="entry name" value="TYROSINE-PROTEIN KINASE RECEPTOR"/>
    <property type="match status" value="1"/>
</dbReference>
<dbReference type="InterPro" id="IPR007110">
    <property type="entry name" value="Ig-like_dom"/>
</dbReference>
<dbReference type="SUPFAM" id="SSF56112">
    <property type="entry name" value="Protein kinase-like (PK-like)"/>
    <property type="match status" value="1"/>
</dbReference>
<keyword evidence="6 14" id="KW-0067">ATP-binding</keyword>
<dbReference type="GO" id="GO:0007169">
    <property type="term" value="P:cell surface receptor protein tyrosine kinase signaling pathway"/>
    <property type="evidence" value="ECO:0007669"/>
    <property type="project" value="TreeGrafter"/>
</dbReference>
<accession>A0AAD5QE73</accession>
<feature type="binding site" evidence="14">
    <location>
        <position position="635"/>
    </location>
    <ligand>
        <name>ATP</name>
        <dbReference type="ChEBI" id="CHEBI:30616"/>
    </ligand>
</feature>
<dbReference type="Gene3D" id="3.30.200.20">
    <property type="entry name" value="Phosphorylase Kinase, domain 1"/>
    <property type="match status" value="1"/>
</dbReference>
<dbReference type="InterPro" id="IPR036179">
    <property type="entry name" value="Ig-like_dom_sf"/>
</dbReference>
<dbReference type="InterPro" id="IPR003598">
    <property type="entry name" value="Ig_sub2"/>
</dbReference>
<dbReference type="Proteomes" id="UP001196413">
    <property type="component" value="Unassembled WGS sequence"/>
</dbReference>
<evidence type="ECO:0000256" key="15">
    <source>
        <dbReference type="SAM" id="MobiDB-lite"/>
    </source>
</evidence>
<keyword evidence="5 14" id="KW-0547">Nucleotide-binding</keyword>
<gene>
    <name evidence="19" type="ORF">KIN20_004084</name>
</gene>
<feature type="domain" description="Ig-like" evidence="18">
    <location>
        <begin position="248"/>
        <end position="345"/>
    </location>
</feature>
<dbReference type="InterPro" id="IPR011009">
    <property type="entry name" value="Kinase-like_dom_sf"/>
</dbReference>
<keyword evidence="10" id="KW-0675">Receptor</keyword>
<evidence type="ECO:0000313" key="19">
    <source>
        <dbReference type="EMBL" id="KAJ1348718.1"/>
    </source>
</evidence>
<feature type="domain" description="Protein kinase" evidence="17">
    <location>
        <begin position="596"/>
        <end position="897"/>
    </location>
</feature>
<evidence type="ECO:0000313" key="20">
    <source>
        <dbReference type="Proteomes" id="UP001196413"/>
    </source>
</evidence>
<dbReference type="PRINTS" id="PR00109">
    <property type="entry name" value="TYRKINASE"/>
</dbReference>
<dbReference type="EC" id="2.7.10.1" evidence="2"/>
<evidence type="ECO:0000256" key="12">
    <source>
        <dbReference type="ARBA" id="ARBA00023319"/>
    </source>
</evidence>
<evidence type="ECO:0000256" key="4">
    <source>
        <dbReference type="ARBA" id="ARBA00022729"/>
    </source>
</evidence>
<dbReference type="PROSITE" id="PS00109">
    <property type="entry name" value="PROTEIN_KINASE_TYR"/>
    <property type="match status" value="1"/>
</dbReference>
<comment type="caution">
    <text evidence="19">The sequence shown here is derived from an EMBL/GenBank/DDBJ whole genome shotgun (WGS) entry which is preliminary data.</text>
</comment>
<dbReference type="FunFam" id="2.60.40.10:FF:001641">
    <property type="entry name" value="Myoblast growth factor receptor egl-15"/>
    <property type="match status" value="1"/>
</dbReference>
<dbReference type="Gene3D" id="2.60.40.10">
    <property type="entry name" value="Immunoglobulins"/>
    <property type="match status" value="3"/>
</dbReference>
<dbReference type="GO" id="GO:0005886">
    <property type="term" value="C:plasma membrane"/>
    <property type="evidence" value="ECO:0007669"/>
    <property type="project" value="TreeGrafter"/>
</dbReference>
<evidence type="ECO:0000256" key="11">
    <source>
        <dbReference type="ARBA" id="ARBA00023180"/>
    </source>
</evidence>
<proteinExistence type="predicted"/>
<keyword evidence="20" id="KW-1185">Reference proteome</keyword>
<dbReference type="SMART" id="SM00219">
    <property type="entry name" value="TyrKc"/>
    <property type="match status" value="1"/>
</dbReference>
<keyword evidence="3 16" id="KW-0812">Transmembrane</keyword>
<evidence type="ECO:0000259" key="18">
    <source>
        <dbReference type="PROSITE" id="PS50835"/>
    </source>
</evidence>
<dbReference type="EMBL" id="JAHQIW010000544">
    <property type="protein sequence ID" value="KAJ1348718.1"/>
    <property type="molecule type" value="Genomic_DNA"/>
</dbReference>
<dbReference type="PROSITE" id="PS50835">
    <property type="entry name" value="IG_LIKE"/>
    <property type="match status" value="3"/>
</dbReference>
<dbReference type="Gene3D" id="1.10.510.10">
    <property type="entry name" value="Transferase(Phosphotransferase) domain 1"/>
    <property type="match status" value="1"/>
</dbReference>
<dbReference type="GO" id="GO:0005524">
    <property type="term" value="F:ATP binding"/>
    <property type="evidence" value="ECO:0007669"/>
    <property type="project" value="UniProtKB-UniRule"/>
</dbReference>
<keyword evidence="9" id="KW-1015">Disulfide bond</keyword>
<evidence type="ECO:0000259" key="17">
    <source>
        <dbReference type="PROSITE" id="PS50011"/>
    </source>
</evidence>
<feature type="domain" description="Ig-like" evidence="18">
    <location>
        <begin position="353"/>
        <end position="463"/>
    </location>
</feature>
<comment type="subcellular location">
    <subcellularLocation>
        <location evidence="1">Membrane</location>
        <topology evidence="1">Single-pass membrane protein</topology>
    </subcellularLocation>
</comment>
<dbReference type="GO" id="GO:0043235">
    <property type="term" value="C:receptor complex"/>
    <property type="evidence" value="ECO:0007669"/>
    <property type="project" value="TreeGrafter"/>
</dbReference>
<name>A0AAD5QE73_PARTN</name>
<dbReference type="PROSITE" id="PS50011">
    <property type="entry name" value="PROTEIN_KINASE_DOM"/>
    <property type="match status" value="1"/>
</dbReference>
<evidence type="ECO:0000256" key="8">
    <source>
        <dbReference type="ARBA" id="ARBA00023136"/>
    </source>
</evidence>
<evidence type="ECO:0000256" key="2">
    <source>
        <dbReference type="ARBA" id="ARBA00011902"/>
    </source>
</evidence>
<feature type="compositionally biased region" description="Basic and acidic residues" evidence="15">
    <location>
        <begin position="252"/>
        <end position="261"/>
    </location>
</feature>
<dbReference type="PANTHER" id="PTHR24416:SF550">
    <property type="entry name" value="FIBROBLAST GROWTH FACTOR RECEPTOR HOMOLOG 1-RELATED"/>
    <property type="match status" value="1"/>
</dbReference>